<keyword evidence="2" id="KW-1185">Reference proteome</keyword>
<sequence length="426" mass="50242">MDSNPKGNEGENFVNTIANNIFLEYWCYPSPKDEKGDKKEICDLLITFRDTLIIISVKNYDFKDNYNRYFNNTIEKALKQIQGAEKKLFGNKNVFIKHPKKEIELFDKSRYSKVFRIIVNLGKGLKFYHPSSYTKSGKHVTIMDGTAWFAITNEMNTVKDLTNYLSAREKLLSSKSVIMLFCSDDEYDKDTHEKFTERITKTQPKSEKHIYISGSELDLLASYVNNSNSYPKKITDDSYDGLFFDIDGTWKNFISDPIFLKKKEKDQQSFFIDKFIQNEIGYRKELKVLAEKLMSLNRFERRIISENFFAFYKKYKIGYEKHFARAFTDVSDFGFIFAKYPRDLQGKTLDNVLILAIDSFAVHTEYLRTDFIIIAYHDDFKGLKYSNFELANKFSKQEEKEIMEDAKSLGWFSESFNYRKINEKEY</sequence>
<organism evidence="1 2">
    <name type="scientific">Tenacibaculum vairaonense</name>
    <dbReference type="NCBI Taxonomy" id="3137860"/>
    <lineage>
        <taxon>Bacteria</taxon>
        <taxon>Pseudomonadati</taxon>
        <taxon>Bacteroidota</taxon>
        <taxon>Flavobacteriia</taxon>
        <taxon>Flavobacteriales</taxon>
        <taxon>Flavobacteriaceae</taxon>
        <taxon>Tenacibaculum</taxon>
    </lineage>
</organism>
<dbReference type="EMBL" id="CAXJRC010000005">
    <property type="protein sequence ID" value="CAL2105282.1"/>
    <property type="molecule type" value="Genomic_DNA"/>
</dbReference>
<name>A0ABP1FAB3_9FLAO</name>
<proteinExistence type="predicted"/>
<dbReference type="Proteomes" id="UP001497602">
    <property type="component" value="Unassembled WGS sequence"/>
</dbReference>
<accession>A0ABP1FAB3</accession>
<evidence type="ECO:0000313" key="2">
    <source>
        <dbReference type="Proteomes" id="UP001497602"/>
    </source>
</evidence>
<comment type="caution">
    <text evidence="1">The sequence shown here is derived from an EMBL/GenBank/DDBJ whole genome shotgun (WGS) entry which is preliminary data.</text>
</comment>
<evidence type="ECO:0000313" key="1">
    <source>
        <dbReference type="EMBL" id="CAL2105282.1"/>
    </source>
</evidence>
<dbReference type="RefSeq" id="WP_348737142.1">
    <property type="nucleotide sequence ID" value="NZ_CAXJRC010000005.1"/>
</dbReference>
<reference evidence="1 2" key="1">
    <citation type="submission" date="2024-05" db="EMBL/GenBank/DDBJ databases">
        <authorList>
            <person name="Duchaud E."/>
        </authorList>
    </citation>
    <scope>NUCLEOTIDE SEQUENCE [LARGE SCALE GENOMIC DNA]</scope>
    <source>
        <strain evidence="1">Ena-SAMPLE-TAB-13-05-2024-13:56:06:370-140305</strain>
    </source>
</reference>
<protein>
    <recommendedName>
        <fullName evidence="3">NERD domain-containing protein</fullName>
    </recommendedName>
</protein>
<gene>
    <name evidence="1" type="ORF">T190115A13A_140049</name>
</gene>
<evidence type="ECO:0008006" key="3">
    <source>
        <dbReference type="Google" id="ProtNLM"/>
    </source>
</evidence>